<dbReference type="EMBL" id="VCGU01000458">
    <property type="protein sequence ID" value="TRY64058.1"/>
    <property type="molecule type" value="Genomic_DNA"/>
</dbReference>
<dbReference type="Pfam" id="PF02008">
    <property type="entry name" value="zf-CXXC"/>
    <property type="match status" value="1"/>
</dbReference>
<organism evidence="6 7">
    <name type="scientific">Tigriopus californicus</name>
    <name type="common">Marine copepod</name>
    <dbReference type="NCBI Taxonomy" id="6832"/>
    <lineage>
        <taxon>Eukaryota</taxon>
        <taxon>Metazoa</taxon>
        <taxon>Ecdysozoa</taxon>
        <taxon>Arthropoda</taxon>
        <taxon>Crustacea</taxon>
        <taxon>Multicrustacea</taxon>
        <taxon>Hexanauplia</taxon>
        <taxon>Copepoda</taxon>
        <taxon>Harpacticoida</taxon>
        <taxon>Harpacticidae</taxon>
        <taxon>Tigriopus</taxon>
    </lineage>
</organism>
<protein>
    <recommendedName>
        <fullName evidence="5">CXXC-type domain-containing protein</fullName>
    </recommendedName>
</protein>
<dbReference type="OrthoDB" id="419183at2759"/>
<dbReference type="STRING" id="6832.A0A553NF83"/>
<evidence type="ECO:0000256" key="4">
    <source>
        <dbReference type="PROSITE-ProRule" id="PRU00509"/>
    </source>
</evidence>
<dbReference type="InterPro" id="IPR002857">
    <property type="entry name" value="Znf_CXXC"/>
</dbReference>
<dbReference type="PROSITE" id="PS51058">
    <property type="entry name" value="ZF_CXXC"/>
    <property type="match status" value="1"/>
</dbReference>
<evidence type="ECO:0000256" key="3">
    <source>
        <dbReference type="ARBA" id="ARBA00022833"/>
    </source>
</evidence>
<keyword evidence="1" id="KW-0479">Metal-binding</keyword>
<gene>
    <name evidence="6" type="ORF">TCAL_07716</name>
</gene>
<reference evidence="6 7" key="1">
    <citation type="journal article" date="2018" name="Nat. Ecol. Evol.">
        <title>Genomic signatures of mitonuclear coevolution across populations of Tigriopus californicus.</title>
        <authorList>
            <person name="Barreto F.S."/>
            <person name="Watson E.T."/>
            <person name="Lima T.G."/>
            <person name="Willett C.S."/>
            <person name="Edmands S."/>
            <person name="Li W."/>
            <person name="Burton R.S."/>
        </authorList>
    </citation>
    <scope>NUCLEOTIDE SEQUENCE [LARGE SCALE GENOMIC DNA]</scope>
    <source>
        <strain evidence="6 7">San Diego</strain>
    </source>
</reference>
<accession>A0A553NF83</accession>
<evidence type="ECO:0000256" key="1">
    <source>
        <dbReference type="ARBA" id="ARBA00022723"/>
    </source>
</evidence>
<sequence>MQTIASNGHQLGSLTSPTSLNNNGAPLNLEHYKFVRNILPNVPHCIESLHFNDLNTWDCALSVSLRTESDCLKWLAEFQDNTRTDWKVDSNLALSSGSGGSKEQKVQWGMVYRCCPVGVSPKLCTAKLEMKVVAHPPNEKVSSKHKQYPCSVTISFAHNHEVTPSNNNDDDDEHASISAAIQAEPLLNDDSYKMHTSPNLKDDFESFFLPQSSAPVIATPTTDNVTQTGGMPPSSLNLSAIQIQPHGAPNPGGQLVILPEQVSQSRFTSEVFDLADVSNKLDEVLAYLKAMLKKPSGTAIAAVKQFSDSFERLKHNDDAMETALCQFGADTHIQSSPAVTFNNPPQSAPPTIPQWSMSVPTVEQNGVSTPAPIQDEALSAEAMKALKKLKKKRKKGIPDVLPGQVDPITGKRKKRSRCGTCQGCINRDKTQDCRVCRNCLDQKRYGGPGRLKKACVKRSCVIMATSEGQAPLPQQTQPQTQNASNPPHIPNIVSSIGGPTNIALPLHPVPVSETQPIATIQLPQQPITLQPIDTLASTGMTTSVSEGSTTVLSWPNLSQFTPTFQVQQPVHFTYQPQSSIANFVSSAESISTPSDGHVQFSTSATSLMSCNSTSLHLDTITAEAAKQHGIT</sequence>
<keyword evidence="2 4" id="KW-0863">Zinc-finger</keyword>
<evidence type="ECO:0000313" key="6">
    <source>
        <dbReference type="EMBL" id="TRY64058.1"/>
    </source>
</evidence>
<keyword evidence="7" id="KW-1185">Reference proteome</keyword>
<dbReference type="AlphaFoldDB" id="A0A553NF83"/>
<evidence type="ECO:0000256" key="2">
    <source>
        <dbReference type="ARBA" id="ARBA00022771"/>
    </source>
</evidence>
<evidence type="ECO:0000313" key="7">
    <source>
        <dbReference type="Proteomes" id="UP000318571"/>
    </source>
</evidence>
<keyword evidence="3" id="KW-0862">Zinc</keyword>
<comment type="caution">
    <text evidence="6">The sequence shown here is derived from an EMBL/GenBank/DDBJ whole genome shotgun (WGS) entry which is preliminary data.</text>
</comment>
<evidence type="ECO:0000259" key="5">
    <source>
        <dbReference type="PROSITE" id="PS51058"/>
    </source>
</evidence>
<proteinExistence type="predicted"/>
<dbReference type="GO" id="GO:0003677">
    <property type="term" value="F:DNA binding"/>
    <property type="evidence" value="ECO:0007669"/>
    <property type="project" value="InterPro"/>
</dbReference>
<feature type="domain" description="CXXC-type" evidence="5">
    <location>
        <begin position="411"/>
        <end position="461"/>
    </location>
</feature>
<dbReference type="GO" id="GO:0008270">
    <property type="term" value="F:zinc ion binding"/>
    <property type="evidence" value="ECO:0007669"/>
    <property type="project" value="UniProtKB-KW"/>
</dbReference>
<name>A0A553NF83_TIGCA</name>
<dbReference type="Proteomes" id="UP000318571">
    <property type="component" value="Chromosome 10"/>
</dbReference>